<keyword evidence="1" id="KW-0560">Oxidoreductase</keyword>
<comment type="similarity">
    <text evidence="2">Belongs to the HpaH/HsaA monooxygenase family.</text>
</comment>
<dbReference type="Proteomes" id="UP000619260">
    <property type="component" value="Unassembled WGS sequence"/>
</dbReference>
<dbReference type="GO" id="GO:0033539">
    <property type="term" value="P:fatty acid beta-oxidation using acyl-CoA dehydrogenase"/>
    <property type="evidence" value="ECO:0007669"/>
    <property type="project" value="TreeGrafter"/>
</dbReference>
<dbReference type="GO" id="GO:0005737">
    <property type="term" value="C:cytoplasm"/>
    <property type="evidence" value="ECO:0007669"/>
    <property type="project" value="TreeGrafter"/>
</dbReference>
<dbReference type="Gene3D" id="1.10.540.10">
    <property type="entry name" value="Acyl-CoA dehydrogenase/oxidase, N-terminal domain"/>
    <property type="match status" value="1"/>
</dbReference>
<comment type="caution">
    <text evidence="5">The sequence shown here is derived from an EMBL/GenBank/DDBJ whole genome shotgun (WGS) entry which is preliminary data.</text>
</comment>
<dbReference type="Gene3D" id="1.20.140.10">
    <property type="entry name" value="Butyryl-CoA Dehydrogenase, subunit A, domain 3"/>
    <property type="match status" value="1"/>
</dbReference>
<dbReference type="InterPro" id="IPR050741">
    <property type="entry name" value="Acyl-CoA_dehydrogenase"/>
</dbReference>
<gene>
    <name evidence="5" type="ORF">Val02_36800</name>
</gene>
<evidence type="ECO:0000313" key="6">
    <source>
        <dbReference type="Proteomes" id="UP000619260"/>
    </source>
</evidence>
<dbReference type="InterPro" id="IPR009100">
    <property type="entry name" value="AcylCoA_DH/oxidase_NM_dom_sf"/>
</dbReference>
<dbReference type="GO" id="GO:0016712">
    <property type="term" value="F:oxidoreductase activity, acting on paired donors, with incorporation or reduction of molecular oxygen, reduced flavin or flavoprotein as one donor, and incorporation of one atom of oxygen"/>
    <property type="evidence" value="ECO:0007669"/>
    <property type="project" value="TreeGrafter"/>
</dbReference>
<dbReference type="GO" id="GO:0050660">
    <property type="term" value="F:flavin adenine dinucleotide binding"/>
    <property type="evidence" value="ECO:0007669"/>
    <property type="project" value="InterPro"/>
</dbReference>
<dbReference type="SUPFAM" id="SSF56645">
    <property type="entry name" value="Acyl-CoA dehydrogenase NM domain-like"/>
    <property type="match status" value="1"/>
</dbReference>
<dbReference type="AlphaFoldDB" id="A0A8J4DQN7"/>
<dbReference type="PANTHER" id="PTHR48083:SF19">
    <property type="entry name" value="FLAVIN-DEPENDENT MONOOXYGENASE, OXYGENASE SUBUNIT HSAA"/>
    <property type="match status" value="1"/>
</dbReference>
<evidence type="ECO:0000256" key="2">
    <source>
        <dbReference type="ARBA" id="ARBA00049661"/>
    </source>
</evidence>
<protein>
    <submittedName>
        <fullName evidence="5">Acyl-CoA dehydrogenase</fullName>
    </submittedName>
</protein>
<evidence type="ECO:0000256" key="1">
    <source>
        <dbReference type="ARBA" id="ARBA00023002"/>
    </source>
</evidence>
<dbReference type="InterPro" id="IPR013786">
    <property type="entry name" value="AcylCoA_DH/ox_N"/>
</dbReference>
<dbReference type="InterPro" id="IPR013107">
    <property type="entry name" value="Acyl-CoA_DH_C"/>
</dbReference>
<organism evidence="5 6">
    <name type="scientific">Virgisporangium aliadipatigenens</name>
    <dbReference type="NCBI Taxonomy" id="741659"/>
    <lineage>
        <taxon>Bacteria</taxon>
        <taxon>Bacillati</taxon>
        <taxon>Actinomycetota</taxon>
        <taxon>Actinomycetes</taxon>
        <taxon>Micromonosporales</taxon>
        <taxon>Micromonosporaceae</taxon>
        <taxon>Virgisporangium</taxon>
    </lineage>
</organism>
<dbReference type="Gene3D" id="2.40.110.10">
    <property type="entry name" value="Butyryl-CoA Dehydrogenase, subunit A, domain 2"/>
    <property type="match status" value="1"/>
</dbReference>
<dbReference type="InterPro" id="IPR046373">
    <property type="entry name" value="Acyl-CoA_Oxase/DH_mid-dom_sf"/>
</dbReference>
<evidence type="ECO:0000259" key="4">
    <source>
        <dbReference type="Pfam" id="PF08028"/>
    </source>
</evidence>
<dbReference type="RefSeq" id="WP_203900309.1">
    <property type="nucleotide sequence ID" value="NZ_BOPF01000012.1"/>
</dbReference>
<feature type="domain" description="Acyl-CoA dehydrogenase C-terminal" evidence="4">
    <location>
        <begin position="221"/>
        <end position="350"/>
    </location>
</feature>
<accession>A0A8J4DQN7</accession>
<name>A0A8J4DQN7_9ACTN</name>
<reference evidence="5" key="1">
    <citation type="submission" date="2021-01" db="EMBL/GenBank/DDBJ databases">
        <title>Whole genome shotgun sequence of Virgisporangium aliadipatigenens NBRC 105644.</title>
        <authorList>
            <person name="Komaki H."/>
            <person name="Tamura T."/>
        </authorList>
    </citation>
    <scope>NUCLEOTIDE SEQUENCE</scope>
    <source>
        <strain evidence="5">NBRC 105644</strain>
    </source>
</reference>
<dbReference type="SUPFAM" id="SSF47203">
    <property type="entry name" value="Acyl-CoA dehydrogenase C-terminal domain-like"/>
    <property type="match status" value="1"/>
</dbReference>
<evidence type="ECO:0000313" key="5">
    <source>
        <dbReference type="EMBL" id="GIJ46794.1"/>
    </source>
</evidence>
<evidence type="ECO:0000259" key="3">
    <source>
        <dbReference type="Pfam" id="PF02771"/>
    </source>
</evidence>
<dbReference type="InterPro" id="IPR037069">
    <property type="entry name" value="AcylCoA_DH/ox_N_sf"/>
</dbReference>
<keyword evidence="6" id="KW-1185">Reference proteome</keyword>
<feature type="domain" description="Acyl-CoA dehydrogenase/oxidase N-terminal" evidence="3">
    <location>
        <begin position="9"/>
        <end position="82"/>
    </location>
</feature>
<dbReference type="PANTHER" id="PTHR48083">
    <property type="entry name" value="MEDIUM-CHAIN SPECIFIC ACYL-COA DEHYDROGENASE, MITOCHONDRIAL-RELATED"/>
    <property type="match status" value="1"/>
</dbReference>
<dbReference type="PIRSF" id="PIRSF016578">
    <property type="entry name" value="HsaA"/>
    <property type="match status" value="1"/>
</dbReference>
<dbReference type="GO" id="GO:0003995">
    <property type="term" value="F:acyl-CoA dehydrogenase activity"/>
    <property type="evidence" value="ECO:0007669"/>
    <property type="project" value="TreeGrafter"/>
</dbReference>
<dbReference type="InterPro" id="IPR036250">
    <property type="entry name" value="AcylCo_DH-like_C"/>
</dbReference>
<sequence>MNSTLLEAARKIAPVLADNAEATARATRPVPDNITAIREAGMFALPVPREAGGHDADPRTLVEVIAELGRGCASTAWVVAVSAGNKKLYEPMLPGTAQEALRADPHGVLCGSAVARDIRAERVPGGLRVSGKWAMASGSEVASWAVAGVSLDDGTPPTACLTLLPMTDLTVERTWRAIGMEGTSSHTIVADGVFVPQEFFAELEPGTARKPLSHVGALGLLASMVGATHRALDIVATSITGDRKPQGSTYARVVDSPLGRHWFTEALRRAESAMQRALRVADLQALDPDVTASEEERLRSRVEMATAAQECREAVELLLDLHGTGGFAQDHPLQRQWRDVAVGTRHPVFNSYLLAEQRGRVYFDMSPAAGASQ</sequence>
<dbReference type="Pfam" id="PF08028">
    <property type="entry name" value="Acyl-CoA_dh_2"/>
    <property type="match status" value="1"/>
</dbReference>
<dbReference type="EMBL" id="BOPF01000012">
    <property type="protein sequence ID" value="GIJ46794.1"/>
    <property type="molecule type" value="Genomic_DNA"/>
</dbReference>
<dbReference type="Pfam" id="PF02771">
    <property type="entry name" value="Acyl-CoA_dh_N"/>
    <property type="match status" value="1"/>
</dbReference>
<proteinExistence type="inferred from homology"/>